<dbReference type="PANTHER" id="PTHR35487:SF1">
    <property type="entry name" value="DUF3824 DOMAIN-CONTAINING PROTEIN"/>
    <property type="match status" value="1"/>
</dbReference>
<feature type="compositionally biased region" description="Low complexity" evidence="1">
    <location>
        <begin position="637"/>
        <end position="648"/>
    </location>
</feature>
<feature type="compositionally biased region" description="Low complexity" evidence="1">
    <location>
        <begin position="675"/>
        <end position="688"/>
    </location>
</feature>
<feature type="compositionally biased region" description="Basic and acidic residues" evidence="1">
    <location>
        <begin position="708"/>
        <end position="717"/>
    </location>
</feature>
<feature type="region of interest" description="Disordered" evidence="1">
    <location>
        <begin position="598"/>
        <end position="1119"/>
    </location>
</feature>
<feature type="compositionally biased region" description="Basic and acidic residues" evidence="1">
    <location>
        <begin position="1010"/>
        <end position="1019"/>
    </location>
</feature>
<feature type="compositionally biased region" description="Low complexity" evidence="1">
    <location>
        <begin position="1156"/>
        <end position="1172"/>
    </location>
</feature>
<sequence>MAKVSGVEAKTPNVLVIYFLRDWPVVSAPLIVPVLALAVRYSPVPLRPAPVWLARGTVRNLQASPSKEIRKTIFFKAHALFIGAESSVCYLYEPAIPPRGGEMWFRFGPPRGKRRGALHPSPSISLHRLLTCCLSQQIGAPRPRRPCPPTHPPLPINPATLYYPLRLSLFASSIFLHFVILVTYRSIPGFCHTHTHNSHTCRHHIRHLTSPATAMTRIYRDDDDDDRTVRGSTTITRYKVGPSKNVDRFERIEVEDDTRSRYSSGPRRVSNEFLDRTRSNVDPTERNRTMMESDREWDRRSRADDIRVERRVEESFEDSRGHDVERYRKETEYYAAEPASPPVVVRQHVPEVQKIIVQDASSSSQPFYYDRDRPEPGPIVVRDRPIVVRDREVDREVYRRGPYDDGYYYRHERREFGPGPLGPYRGDPRDPYYRRDTFARDRDWAMARTDGHRRDEYYSEDEDYYVNSGRRHKSRSRRHRSRSRSRTRSKSSDHHKLHLAEGALAGAGVTALLQSKRDEHGDLPENRGRKVLAGAALGALGTEALKRAHSAYEDRWGDRDESPNHHSRIKTGLGIAAVALAAAGAAKYFQANKIEKEEAHRGRSRTRGYASDGYYDSRSRSRSSRPHSRRRSVSKFAKAALGTAATAGVLRHLHNRSKSRGGDSRQRSKSRLRTGAKIAGAAAAAGVASKLYKNHQEKKERSRSRSRARGDVEDDRSYHRRDRSRSRSMARSLHSDAGADRELGLVEYGNGDLPPARRGYESDGERPSRRRRSRRRERDNSSSASDDGRKRSQSRLRNMAAAGAAAFGIKEYKDRKDREKRERKTRERQDSQDAYDGYDEGDRRNDNRDRRNDNRDRRNDRNDRPSSPPHASGGPIIHRPGDHQPYGNPGAAQSREYQPYVPQDYMGYAPPPPPGPPPAPIPGPMTGYPPEPPPGPPEPPGPFPSGSPPGPTAGPVGPAPHVSNRTQSADNARPSPEALLNTSPYRTGSRKPPAAAKSVSFIPMSPKSTRTMEMHRRQQELAGDGDISTHEDGISANDQDRSVARQRPLSDITHNRPRSRGRSLDSDSDEQVEEIPARFDDQGSPLDGRSASHKRWRSLSGEFQSKPQRPGDWDVQGAWHVGGTNQEAVERLALGVTNALEGRASWMQVLGEVLGSGVLGPNPGGQAQQLQLEEGRNQGDEEMRRRRR</sequence>
<feature type="compositionally biased region" description="Pro residues" evidence="1">
    <location>
        <begin position="909"/>
        <end position="952"/>
    </location>
</feature>
<feature type="compositionally biased region" description="Basic residues" evidence="1">
    <location>
        <begin position="718"/>
        <end position="728"/>
    </location>
</feature>
<dbReference type="EMBL" id="CP023327">
    <property type="protein sequence ID" value="ATY66567.1"/>
    <property type="molecule type" value="Genomic_DNA"/>
</dbReference>
<feature type="compositionally biased region" description="Basic and acidic residues" evidence="1">
    <location>
        <begin position="810"/>
        <end position="831"/>
    </location>
</feature>
<evidence type="ECO:0008006" key="4">
    <source>
        <dbReference type="Google" id="ProtNLM"/>
    </source>
</evidence>
<accession>A0A2H4STX9</accession>
<feature type="compositionally biased region" description="Basic and acidic residues" evidence="1">
    <location>
        <begin position="733"/>
        <end position="744"/>
    </location>
</feature>
<feature type="region of interest" description="Disordered" evidence="1">
    <location>
        <begin position="411"/>
        <end position="434"/>
    </location>
</feature>
<evidence type="ECO:0000256" key="1">
    <source>
        <dbReference type="SAM" id="MobiDB-lite"/>
    </source>
</evidence>
<evidence type="ECO:0000313" key="2">
    <source>
        <dbReference type="EMBL" id="ATY66567.1"/>
    </source>
</evidence>
<protein>
    <recommendedName>
        <fullName evidence="4">DUF3824 domain-containing protein</fullName>
    </recommendedName>
</protein>
<dbReference type="PANTHER" id="PTHR35487">
    <property type="entry name" value="DUF3824 DOMAIN-CONTAINING PROTEIN"/>
    <property type="match status" value="1"/>
</dbReference>
<feature type="compositionally biased region" description="Basic and acidic residues" evidence="1">
    <location>
        <begin position="1027"/>
        <end position="1043"/>
    </location>
</feature>
<feature type="compositionally biased region" description="Basic residues" evidence="1">
    <location>
        <begin position="469"/>
        <end position="497"/>
    </location>
</feature>
<feature type="compositionally biased region" description="Basic and acidic residues" evidence="1">
    <location>
        <begin position="758"/>
        <end position="767"/>
    </location>
</feature>
<dbReference type="VEuPathDB" id="FungiDB:A9K55_001111"/>
<feature type="compositionally biased region" description="Basic residues" evidence="1">
    <location>
        <begin position="620"/>
        <end position="633"/>
    </location>
</feature>
<feature type="region of interest" description="Disordered" evidence="1">
    <location>
        <begin position="468"/>
        <end position="501"/>
    </location>
</feature>
<dbReference type="Proteomes" id="UP000323067">
    <property type="component" value="Chromosome ii"/>
</dbReference>
<name>A0A2H4STX9_CORMI</name>
<reference evidence="2 3" key="1">
    <citation type="journal article" date="2017" name="BMC Genomics">
        <title>Chromosome level assembly and secondary metabolite potential of the parasitic fungus Cordyceps militaris.</title>
        <authorList>
            <person name="Kramer G.J."/>
            <person name="Nodwell J.R."/>
        </authorList>
    </citation>
    <scope>NUCLEOTIDE SEQUENCE [LARGE SCALE GENOMIC DNA]</scope>
    <source>
        <strain evidence="2 3">ATCC 34164</strain>
    </source>
</reference>
<dbReference type="AlphaFoldDB" id="A0A2H4STX9"/>
<proteinExistence type="predicted"/>
<feature type="compositionally biased region" description="Basic and acidic residues" evidence="1">
    <location>
        <begin position="840"/>
        <end position="864"/>
    </location>
</feature>
<feature type="region of interest" description="Disordered" evidence="1">
    <location>
        <begin position="1156"/>
        <end position="1188"/>
    </location>
</feature>
<feature type="compositionally biased region" description="Basic and acidic residues" evidence="1">
    <location>
        <begin position="1173"/>
        <end position="1188"/>
    </location>
</feature>
<dbReference type="OrthoDB" id="3561737at2759"/>
<dbReference type="VEuPathDB" id="FungiDB:CCM_03681"/>
<evidence type="ECO:0000313" key="3">
    <source>
        <dbReference type="Proteomes" id="UP000323067"/>
    </source>
</evidence>
<organism evidence="2 3">
    <name type="scientific">Cordyceps militaris</name>
    <name type="common">Caterpillar fungus</name>
    <name type="synonym">Clavaria militaris</name>
    <dbReference type="NCBI Taxonomy" id="73501"/>
    <lineage>
        <taxon>Eukaryota</taxon>
        <taxon>Fungi</taxon>
        <taxon>Dikarya</taxon>
        <taxon>Ascomycota</taxon>
        <taxon>Pezizomycotina</taxon>
        <taxon>Sordariomycetes</taxon>
        <taxon>Hypocreomycetidae</taxon>
        <taxon>Hypocreales</taxon>
        <taxon>Cordycipitaceae</taxon>
        <taxon>Cordyceps</taxon>
    </lineage>
</organism>
<gene>
    <name evidence="2" type="ORF">A9K55_001111</name>
</gene>
<feature type="compositionally biased region" description="Basic and acidic residues" evidence="1">
    <location>
        <begin position="776"/>
        <end position="790"/>
    </location>
</feature>